<sequence>MAWTGPSGGKRPRRTTRQQVREAWACKLDDQQRCGVDDAELQQDGKAAVTLVSLRINSGEANACDAD</sequence>
<evidence type="ECO:0000313" key="2">
    <source>
        <dbReference type="Proteomes" id="UP001419268"/>
    </source>
</evidence>
<evidence type="ECO:0000313" key="1">
    <source>
        <dbReference type="EMBL" id="KAK9104992.1"/>
    </source>
</evidence>
<proteinExistence type="predicted"/>
<keyword evidence="2" id="KW-1185">Reference proteome</keyword>
<dbReference type="EMBL" id="JBBNAG010000009">
    <property type="protein sequence ID" value="KAK9104992.1"/>
    <property type="molecule type" value="Genomic_DNA"/>
</dbReference>
<dbReference type="AlphaFoldDB" id="A0AAP0F6V4"/>
<comment type="caution">
    <text evidence="1">The sequence shown here is derived from an EMBL/GenBank/DDBJ whole genome shotgun (WGS) entry which is preliminary data.</text>
</comment>
<protein>
    <submittedName>
        <fullName evidence="1">Uncharacterized protein</fullName>
    </submittedName>
</protein>
<organism evidence="1 2">
    <name type="scientific">Stephania cephalantha</name>
    <dbReference type="NCBI Taxonomy" id="152367"/>
    <lineage>
        <taxon>Eukaryota</taxon>
        <taxon>Viridiplantae</taxon>
        <taxon>Streptophyta</taxon>
        <taxon>Embryophyta</taxon>
        <taxon>Tracheophyta</taxon>
        <taxon>Spermatophyta</taxon>
        <taxon>Magnoliopsida</taxon>
        <taxon>Ranunculales</taxon>
        <taxon>Menispermaceae</taxon>
        <taxon>Menispermoideae</taxon>
        <taxon>Cissampelideae</taxon>
        <taxon>Stephania</taxon>
    </lineage>
</organism>
<dbReference type="Proteomes" id="UP001419268">
    <property type="component" value="Unassembled WGS sequence"/>
</dbReference>
<accession>A0AAP0F6V4</accession>
<reference evidence="1 2" key="1">
    <citation type="submission" date="2024-01" db="EMBL/GenBank/DDBJ databases">
        <title>Genome assemblies of Stephania.</title>
        <authorList>
            <person name="Yang L."/>
        </authorList>
    </citation>
    <scope>NUCLEOTIDE SEQUENCE [LARGE SCALE GENOMIC DNA]</scope>
    <source>
        <strain evidence="1">JXDWG</strain>
        <tissue evidence="1">Leaf</tissue>
    </source>
</reference>
<name>A0AAP0F6V4_9MAGN</name>
<gene>
    <name evidence="1" type="ORF">Scep_021836</name>
</gene>